<feature type="repeat" description="PPR" evidence="8">
    <location>
        <begin position="630"/>
        <end position="660"/>
    </location>
</feature>
<evidence type="ECO:0000256" key="8">
    <source>
        <dbReference type="PROSITE-ProRule" id="PRU00708"/>
    </source>
</evidence>
<dbReference type="Pfam" id="PF13812">
    <property type="entry name" value="PPR_3"/>
    <property type="match status" value="1"/>
</dbReference>
<feature type="repeat" description="PPR" evidence="8">
    <location>
        <begin position="428"/>
        <end position="462"/>
    </location>
</feature>
<dbReference type="GO" id="GO:0008270">
    <property type="term" value="F:zinc ion binding"/>
    <property type="evidence" value="ECO:0007669"/>
    <property type="project" value="InterPro"/>
</dbReference>
<keyword evidence="11" id="KW-1185">Reference proteome</keyword>
<dbReference type="Pfam" id="PF20431">
    <property type="entry name" value="E_motif"/>
    <property type="match status" value="1"/>
</dbReference>
<dbReference type="PROSITE" id="PS51375">
    <property type="entry name" value="PPR"/>
    <property type="match status" value="7"/>
</dbReference>
<protein>
    <recommendedName>
        <fullName evidence="9">Hcy-binding domain-containing protein</fullName>
    </recommendedName>
</protein>
<dbReference type="Gene3D" id="1.25.40.10">
    <property type="entry name" value="Tetratricopeptide repeat domain"/>
    <property type="match status" value="5"/>
</dbReference>
<dbReference type="FunFam" id="1.25.40.10:FF:001238">
    <property type="entry name" value="Pentatricopeptide repeat-containing protein At3g22690"/>
    <property type="match status" value="1"/>
</dbReference>
<dbReference type="InterPro" id="IPR002885">
    <property type="entry name" value="PPR_rpt"/>
</dbReference>
<dbReference type="NCBIfam" id="TIGR00756">
    <property type="entry name" value="PPR"/>
    <property type="match status" value="7"/>
</dbReference>
<dbReference type="FunFam" id="1.25.40.10:FF:000344">
    <property type="entry name" value="Pentatricopeptide repeat-containing protein"/>
    <property type="match status" value="1"/>
</dbReference>
<dbReference type="GO" id="GO:0008168">
    <property type="term" value="F:methyltransferase activity"/>
    <property type="evidence" value="ECO:0007669"/>
    <property type="project" value="UniProtKB-UniRule"/>
</dbReference>
<keyword evidence="5" id="KW-0677">Repeat</keyword>
<dbReference type="PROSITE" id="PS50970">
    <property type="entry name" value="HCY"/>
    <property type="match status" value="1"/>
</dbReference>
<comment type="cofactor">
    <cofactor evidence="7">
        <name>Zn(2+)</name>
        <dbReference type="ChEBI" id="CHEBI:29105"/>
    </cofactor>
</comment>
<evidence type="ECO:0000256" key="5">
    <source>
        <dbReference type="ARBA" id="ARBA00022737"/>
    </source>
</evidence>
<keyword evidence="4 7" id="KW-0479">Metal-binding</keyword>
<sequence>MWDKVHLDYLEAGANIILSASYQATLQGFEAKGFSSEEGKALLRRSVEIAREAREIYHSIGSKVSWDAAGNGEILEQRPVLIAASVGSYGAYLADGSEYSGIYGDAMTLETLKDFHRRRVQVLAESGADLIAFETIPNKLEAKAYAEILEEEDIKIPAWFSFNSKDGANVVSGDSISECASIADSCKQVVAVGINCTPPRFIRGLIQAIGKVTTKPILIYPNSGETYNADRKEWVQSTGVADEDFVSYVGKWCEDGASLIGGCCRTTPNTIRAISKALSSSQAITHAQIIKNNHHSNVAKLIAFCAEIGTPESLEYVKKAFESSAVSLYMFNSWIRGHSGAGLGDEAILLYAKMVAEGFTPDHYTFPFTLSGCAKVEAFLEGVQLHGSVVKMGLEGDLFIQNSLIHFYAECGEVDYGKKVFDKMSERNVVSWTSLICGYARGDWPREAVSLFFEMVEAGIEPNSVTMVCAISACAKLRDLDLGERICAYIGQPGVTVNTLVVNALVDMFMKCGATDRAKRLFDECVEKNLVMYNTMLSNYVCRGKERDALAILVEMLRRGTKPDRVTMLSAVSASAQLGDLSFGRQCHGYILRNGLEGWDSVSNAIIDMYTKCGKQELACMVFDGMSTKTVVSWNSLIAGFVRNGDVESAWALFNQMPETDLVSWNTMIGGLVQESLFEDAIELFRVMQSEGITADKVTISSVSSACGYLGALDLAKWVYHYIEKNEIHCDMRLGTAVVDMFARCGDTETAMLAFSRMKERDVSAWTTAIGAMALEGNGTRAIELFNEMLKQGMNPDGVVFVEVLTACSHGGLVEQGMHFFWSMKQEHGISPQIVHYGCMVDLLGRAGLLSEALDLIKGMPMEPNNVVWGAFLAACRTHKNDKMAAYAADKITELAGDRSGTHVLLSNIYASAGKWTDVARVRLQMKEKGLKKVPGSSSIAINGVIHEFTSGDESHPEMNHIVLMLHEMNSRIGDAGHVPDLTNVLLDVNDQEKEFLLSQHSERLAIALGLISTSQGTPIHVVKNLRMCSDCHSFAKLMSKVYGRKIVIRDNNRFHYFLQGLCSCNDYW</sequence>
<dbReference type="InterPro" id="IPR003726">
    <property type="entry name" value="HCY_dom"/>
</dbReference>
<dbReference type="GO" id="GO:0032259">
    <property type="term" value="P:methylation"/>
    <property type="evidence" value="ECO:0007669"/>
    <property type="project" value="UniProtKB-KW"/>
</dbReference>
<dbReference type="Proteomes" id="UP000585474">
    <property type="component" value="Unassembled WGS sequence"/>
</dbReference>
<dbReference type="AlphaFoldDB" id="A0A7J0GDJ5"/>
<name>A0A7J0GDJ5_9ERIC</name>
<organism evidence="10 11">
    <name type="scientific">Actinidia rufa</name>
    <dbReference type="NCBI Taxonomy" id="165716"/>
    <lineage>
        <taxon>Eukaryota</taxon>
        <taxon>Viridiplantae</taxon>
        <taxon>Streptophyta</taxon>
        <taxon>Embryophyta</taxon>
        <taxon>Tracheophyta</taxon>
        <taxon>Spermatophyta</taxon>
        <taxon>Magnoliopsida</taxon>
        <taxon>eudicotyledons</taxon>
        <taxon>Gunneridae</taxon>
        <taxon>Pentapetalae</taxon>
        <taxon>asterids</taxon>
        <taxon>Ericales</taxon>
        <taxon>Actinidiaceae</taxon>
        <taxon>Actinidia</taxon>
    </lineage>
</organism>
<feature type="binding site" evidence="7">
    <location>
        <position position="196"/>
    </location>
    <ligand>
        <name>Zn(2+)</name>
        <dbReference type="ChEBI" id="CHEBI:29105"/>
    </ligand>
</feature>
<comment type="caution">
    <text evidence="10">The sequence shown here is derived from an EMBL/GenBank/DDBJ whole genome shotgun (WGS) entry which is preliminary data.</text>
</comment>
<dbReference type="GO" id="GO:0003723">
    <property type="term" value="F:RNA binding"/>
    <property type="evidence" value="ECO:0007669"/>
    <property type="project" value="InterPro"/>
</dbReference>
<evidence type="ECO:0000313" key="11">
    <source>
        <dbReference type="Proteomes" id="UP000585474"/>
    </source>
</evidence>
<evidence type="ECO:0000259" key="9">
    <source>
        <dbReference type="PROSITE" id="PS50970"/>
    </source>
</evidence>
<dbReference type="Pfam" id="PF14432">
    <property type="entry name" value="DYW_deaminase"/>
    <property type="match status" value="1"/>
</dbReference>
<evidence type="ECO:0000256" key="3">
    <source>
        <dbReference type="ARBA" id="ARBA00022679"/>
    </source>
</evidence>
<feature type="repeat" description="PPR" evidence="8">
    <location>
        <begin position="661"/>
        <end position="695"/>
    </location>
</feature>
<evidence type="ECO:0000256" key="2">
    <source>
        <dbReference type="ARBA" id="ARBA00022603"/>
    </source>
</evidence>
<reference evidence="10 11" key="1">
    <citation type="submission" date="2019-07" db="EMBL/GenBank/DDBJ databases">
        <title>De Novo Assembly of kiwifruit Actinidia rufa.</title>
        <authorList>
            <person name="Sugita-Konishi S."/>
            <person name="Sato K."/>
            <person name="Mori E."/>
            <person name="Abe Y."/>
            <person name="Kisaki G."/>
            <person name="Hamano K."/>
            <person name="Suezawa K."/>
            <person name="Otani M."/>
            <person name="Fukuda T."/>
            <person name="Manabe T."/>
            <person name="Gomi K."/>
            <person name="Tabuchi M."/>
            <person name="Akimitsu K."/>
            <person name="Kataoka I."/>
        </authorList>
    </citation>
    <scope>NUCLEOTIDE SEQUENCE [LARGE SCALE GENOMIC DNA]</scope>
    <source>
        <strain evidence="11">cv. Fuchu</strain>
    </source>
</reference>
<feature type="repeat" description="PPR" evidence="8">
    <location>
        <begin position="762"/>
        <end position="796"/>
    </location>
</feature>
<feature type="repeat" description="PPR" evidence="8">
    <location>
        <begin position="397"/>
        <end position="427"/>
    </location>
</feature>
<dbReference type="OrthoDB" id="731539at2759"/>
<proteinExistence type="inferred from homology"/>
<evidence type="ECO:0000313" key="10">
    <source>
        <dbReference type="EMBL" id="GFZ08877.1"/>
    </source>
</evidence>
<evidence type="ECO:0000256" key="7">
    <source>
        <dbReference type="PROSITE-ProRule" id="PRU00333"/>
    </source>
</evidence>
<dbReference type="Gene3D" id="3.20.20.330">
    <property type="entry name" value="Homocysteine-binding-like domain"/>
    <property type="match status" value="1"/>
</dbReference>
<comment type="similarity">
    <text evidence="1">Belongs to the PPR family. PCMP-H subfamily.</text>
</comment>
<gene>
    <name evidence="10" type="ORF">Acr_20g0006850</name>
</gene>
<dbReference type="InterPro" id="IPR046848">
    <property type="entry name" value="E_motif"/>
</dbReference>
<dbReference type="EMBL" id="BJWL01000020">
    <property type="protein sequence ID" value="GFZ08877.1"/>
    <property type="molecule type" value="Genomic_DNA"/>
</dbReference>
<keyword evidence="3 7" id="KW-0808">Transferase</keyword>
<dbReference type="NCBIfam" id="NF007020">
    <property type="entry name" value="PRK09485.1"/>
    <property type="match status" value="1"/>
</dbReference>
<dbReference type="InterPro" id="IPR032867">
    <property type="entry name" value="DYW_dom"/>
</dbReference>
<feature type="repeat" description="PPR" evidence="8">
    <location>
        <begin position="529"/>
        <end position="563"/>
    </location>
</feature>
<dbReference type="InterPro" id="IPR046960">
    <property type="entry name" value="PPR_At4g14850-like_plant"/>
</dbReference>
<dbReference type="FunFam" id="3.20.20.330:FF:000002">
    <property type="entry name" value="Homocysteine S-methyltransferase"/>
    <property type="match status" value="1"/>
</dbReference>
<dbReference type="Pfam" id="PF13041">
    <property type="entry name" value="PPR_2"/>
    <property type="match status" value="3"/>
</dbReference>
<dbReference type="PANTHER" id="PTHR47926">
    <property type="entry name" value="PENTATRICOPEPTIDE REPEAT-CONTAINING PROTEIN"/>
    <property type="match status" value="1"/>
</dbReference>
<keyword evidence="6 7" id="KW-0862">Zinc</keyword>
<feature type="binding site" evidence="7">
    <location>
        <position position="264"/>
    </location>
    <ligand>
        <name>Zn(2+)</name>
        <dbReference type="ChEBI" id="CHEBI:29105"/>
    </ligand>
</feature>
<dbReference type="InterPro" id="IPR036589">
    <property type="entry name" value="HCY_dom_sf"/>
</dbReference>
<dbReference type="InterPro" id="IPR011990">
    <property type="entry name" value="TPR-like_helical_dom_sf"/>
</dbReference>
<dbReference type="Pfam" id="PF02574">
    <property type="entry name" value="S-methyl_trans"/>
    <property type="match status" value="1"/>
</dbReference>
<keyword evidence="2 7" id="KW-0489">Methyltransferase</keyword>
<feature type="binding site" evidence="7">
    <location>
        <position position="263"/>
    </location>
    <ligand>
        <name>Zn(2+)</name>
        <dbReference type="ChEBI" id="CHEBI:29105"/>
    </ligand>
</feature>
<dbReference type="FunFam" id="1.25.40.10:FF:000329">
    <property type="entry name" value="Pentatricopeptide repeat-containing protein"/>
    <property type="match status" value="1"/>
</dbReference>
<dbReference type="GO" id="GO:0009451">
    <property type="term" value="P:RNA modification"/>
    <property type="evidence" value="ECO:0007669"/>
    <property type="project" value="InterPro"/>
</dbReference>
<dbReference type="FunFam" id="1.25.40.10:FF:000436">
    <property type="entry name" value="Pentatricopeptide repeat-containing protein At5g39350 family"/>
    <property type="match status" value="1"/>
</dbReference>
<evidence type="ECO:0000256" key="4">
    <source>
        <dbReference type="ARBA" id="ARBA00022723"/>
    </source>
</evidence>
<dbReference type="Pfam" id="PF01535">
    <property type="entry name" value="PPR"/>
    <property type="match status" value="4"/>
</dbReference>
<feature type="domain" description="Hcy-binding" evidence="9">
    <location>
        <begin position="1"/>
        <end position="278"/>
    </location>
</feature>
<feature type="repeat" description="PPR" evidence="8">
    <location>
        <begin position="327"/>
        <end position="361"/>
    </location>
</feature>
<dbReference type="SUPFAM" id="SSF82282">
    <property type="entry name" value="Homocysteine S-methyltransferase"/>
    <property type="match status" value="1"/>
</dbReference>
<accession>A0A7J0GDJ5</accession>
<evidence type="ECO:0000256" key="6">
    <source>
        <dbReference type="ARBA" id="ARBA00022833"/>
    </source>
</evidence>
<evidence type="ECO:0000256" key="1">
    <source>
        <dbReference type="ARBA" id="ARBA00006643"/>
    </source>
</evidence>